<dbReference type="Proteomes" id="UP000440578">
    <property type="component" value="Unassembled WGS sequence"/>
</dbReference>
<dbReference type="PANTHER" id="PTHR22933:SF40">
    <property type="entry name" value="CUTICULAR PROTEIN ANALOGOUS TO PERITROPHINS 1-H"/>
    <property type="match status" value="1"/>
</dbReference>
<dbReference type="InterPro" id="IPR002557">
    <property type="entry name" value="Chitin-bd_dom"/>
</dbReference>
<dbReference type="PROSITE" id="PS51257">
    <property type="entry name" value="PROKAR_LIPOPROTEIN"/>
    <property type="match status" value="1"/>
</dbReference>
<dbReference type="InterPro" id="IPR036508">
    <property type="entry name" value="Chitin-bd_dom_sf"/>
</dbReference>
<dbReference type="OrthoDB" id="3360904at2759"/>
<dbReference type="Pfam" id="PF01607">
    <property type="entry name" value="CBM_14"/>
    <property type="match status" value="1"/>
</dbReference>
<evidence type="ECO:0000259" key="3">
    <source>
        <dbReference type="PROSITE" id="PS50940"/>
    </source>
</evidence>
<feature type="signal peptide" evidence="2">
    <location>
        <begin position="1"/>
        <end position="27"/>
    </location>
</feature>
<dbReference type="GO" id="GO:0005576">
    <property type="term" value="C:extracellular region"/>
    <property type="evidence" value="ECO:0007669"/>
    <property type="project" value="InterPro"/>
</dbReference>
<evidence type="ECO:0000313" key="5">
    <source>
        <dbReference type="Proteomes" id="UP000440578"/>
    </source>
</evidence>
<feature type="compositionally biased region" description="Low complexity" evidence="1">
    <location>
        <begin position="35"/>
        <end position="54"/>
    </location>
</feature>
<accession>A0A6A4W6P1</accession>
<organism evidence="4 5">
    <name type="scientific">Amphibalanus amphitrite</name>
    <name type="common">Striped barnacle</name>
    <name type="synonym">Balanus amphitrite</name>
    <dbReference type="NCBI Taxonomy" id="1232801"/>
    <lineage>
        <taxon>Eukaryota</taxon>
        <taxon>Metazoa</taxon>
        <taxon>Ecdysozoa</taxon>
        <taxon>Arthropoda</taxon>
        <taxon>Crustacea</taxon>
        <taxon>Multicrustacea</taxon>
        <taxon>Cirripedia</taxon>
        <taxon>Thoracica</taxon>
        <taxon>Thoracicalcarea</taxon>
        <taxon>Balanomorpha</taxon>
        <taxon>Balanoidea</taxon>
        <taxon>Balanidae</taxon>
        <taxon>Amphibalaninae</taxon>
        <taxon>Amphibalanus</taxon>
    </lineage>
</organism>
<proteinExistence type="predicted"/>
<feature type="region of interest" description="Disordered" evidence="1">
    <location>
        <begin position="238"/>
        <end position="265"/>
    </location>
</feature>
<dbReference type="SUPFAM" id="SSF57625">
    <property type="entry name" value="Invertebrate chitin-binding proteins"/>
    <property type="match status" value="1"/>
</dbReference>
<dbReference type="Gene3D" id="2.170.140.10">
    <property type="entry name" value="Chitin binding domain"/>
    <property type="match status" value="1"/>
</dbReference>
<evidence type="ECO:0000256" key="1">
    <source>
        <dbReference type="SAM" id="MobiDB-lite"/>
    </source>
</evidence>
<sequence length="265" mass="29503">MAGDLIRMSRLARTVTITAALVACCAGQETSTAASEASTAASETSSPDTSTSGSKKQDPRFTGDPQIDWQFDPNYPRELRGYNMTGYPFFSRVPKKIKYDCKDRIDGFYANIEYKCQVYHHCLYGIRQDFVCANYTAFDMRTFICQFVNLVDCENSDSYTYSVKPSEQGQRFSNFGNRPKERPQVRPGQTADLADLFDGVRGGLQARRGVAAPRHSRPSQYEDYGEIQAVAAAAPEPVVEPPPFLAGNTEEPTTTQQPIVTKVRQ</sequence>
<feature type="domain" description="Chitin-binding type-2" evidence="3">
    <location>
        <begin position="98"/>
        <end position="155"/>
    </location>
</feature>
<dbReference type="PANTHER" id="PTHR22933">
    <property type="entry name" value="FI18007P1-RELATED"/>
    <property type="match status" value="1"/>
</dbReference>
<reference evidence="4 5" key="1">
    <citation type="submission" date="2019-07" db="EMBL/GenBank/DDBJ databases">
        <title>Draft genome assembly of a fouling barnacle, Amphibalanus amphitrite (Darwin, 1854): The first reference genome for Thecostraca.</title>
        <authorList>
            <person name="Kim W."/>
        </authorList>
    </citation>
    <scope>NUCLEOTIDE SEQUENCE [LARGE SCALE GENOMIC DNA]</scope>
    <source>
        <strain evidence="4">SNU_AA5</strain>
        <tissue evidence="4">Soma without cirri and trophi</tissue>
    </source>
</reference>
<gene>
    <name evidence="4" type="ORF">FJT64_026127</name>
</gene>
<dbReference type="AlphaFoldDB" id="A0A6A4W6P1"/>
<feature type="chain" id="PRO_5025433387" description="Chitin-binding type-2 domain-containing protein" evidence="2">
    <location>
        <begin position="28"/>
        <end position="265"/>
    </location>
</feature>
<comment type="caution">
    <text evidence="4">The sequence shown here is derived from an EMBL/GenBank/DDBJ whole genome shotgun (WGS) entry which is preliminary data.</text>
</comment>
<evidence type="ECO:0000256" key="2">
    <source>
        <dbReference type="SAM" id="SignalP"/>
    </source>
</evidence>
<keyword evidence="5" id="KW-1185">Reference proteome</keyword>
<dbReference type="GO" id="GO:0008061">
    <property type="term" value="F:chitin binding"/>
    <property type="evidence" value="ECO:0007669"/>
    <property type="project" value="InterPro"/>
</dbReference>
<dbReference type="PROSITE" id="PS50940">
    <property type="entry name" value="CHIT_BIND_II"/>
    <property type="match status" value="1"/>
</dbReference>
<dbReference type="InterPro" id="IPR052976">
    <property type="entry name" value="Scoloptoxin-like"/>
</dbReference>
<evidence type="ECO:0000313" key="4">
    <source>
        <dbReference type="EMBL" id="KAF0301643.1"/>
    </source>
</evidence>
<name>A0A6A4W6P1_AMPAM</name>
<keyword evidence="2" id="KW-0732">Signal</keyword>
<feature type="region of interest" description="Disordered" evidence="1">
    <location>
        <begin position="35"/>
        <end position="67"/>
    </location>
</feature>
<protein>
    <recommendedName>
        <fullName evidence="3">Chitin-binding type-2 domain-containing protein</fullName>
    </recommendedName>
</protein>
<dbReference type="EMBL" id="VIIS01001142">
    <property type="protein sequence ID" value="KAF0301643.1"/>
    <property type="molecule type" value="Genomic_DNA"/>
</dbReference>
<feature type="compositionally biased region" description="Polar residues" evidence="1">
    <location>
        <begin position="250"/>
        <end position="259"/>
    </location>
</feature>